<dbReference type="AlphaFoldDB" id="A0A1I2FVY4"/>
<dbReference type="PANTHER" id="PTHR38471">
    <property type="entry name" value="FOUR HELIX BUNDLE PROTEIN"/>
    <property type="match status" value="1"/>
</dbReference>
<evidence type="ECO:0000313" key="1">
    <source>
        <dbReference type="EMBL" id="SFF08676.1"/>
    </source>
</evidence>
<dbReference type="OrthoDB" id="9811959at2"/>
<keyword evidence="2" id="KW-1185">Reference proteome</keyword>
<dbReference type="eggNOG" id="ENOG5033387">
    <property type="taxonomic scope" value="Bacteria"/>
</dbReference>
<dbReference type="InterPro" id="IPR036583">
    <property type="entry name" value="23S_rRNA_IVS_sf"/>
</dbReference>
<dbReference type="InterPro" id="IPR012657">
    <property type="entry name" value="23S_rRNA-intervening_sequence"/>
</dbReference>
<dbReference type="RefSeq" id="WP_044138280.1">
    <property type="nucleotide sequence ID" value="NZ_AFSL01000001.1"/>
</dbReference>
<name>A0A1I2FVY4_9BACT</name>
<organism evidence="1 2">
    <name type="scientific">Thermophagus xiamenensis</name>
    <dbReference type="NCBI Taxonomy" id="385682"/>
    <lineage>
        <taxon>Bacteria</taxon>
        <taxon>Pseudomonadati</taxon>
        <taxon>Bacteroidota</taxon>
        <taxon>Bacteroidia</taxon>
        <taxon>Marinilabiliales</taxon>
        <taxon>Marinilabiliaceae</taxon>
        <taxon>Thermophagus</taxon>
    </lineage>
</organism>
<evidence type="ECO:0000313" key="2">
    <source>
        <dbReference type="Proteomes" id="UP000181976"/>
    </source>
</evidence>
<protein>
    <submittedName>
        <fullName evidence="1">Four helix bundle protein</fullName>
    </submittedName>
</protein>
<dbReference type="NCBIfam" id="TIGR02436">
    <property type="entry name" value="four helix bundle protein"/>
    <property type="match status" value="1"/>
</dbReference>
<dbReference type="Gene3D" id="1.20.1440.60">
    <property type="entry name" value="23S rRNA-intervening sequence"/>
    <property type="match status" value="1"/>
</dbReference>
<accession>A0A1I2FVY4</accession>
<dbReference type="SUPFAM" id="SSF158446">
    <property type="entry name" value="IVS-encoded protein-like"/>
    <property type="match status" value="1"/>
</dbReference>
<dbReference type="CDD" id="cd16377">
    <property type="entry name" value="23S_rRNA_IVP_like"/>
    <property type="match status" value="1"/>
</dbReference>
<dbReference type="Proteomes" id="UP000181976">
    <property type="component" value="Unassembled WGS sequence"/>
</dbReference>
<dbReference type="EMBL" id="FONA01000036">
    <property type="protein sequence ID" value="SFF08676.1"/>
    <property type="molecule type" value="Genomic_DNA"/>
</dbReference>
<dbReference type="STRING" id="385682.SAMN05444380_1362"/>
<dbReference type="InParanoid" id="A0A1I2FVY4"/>
<proteinExistence type="predicted"/>
<dbReference type="PANTHER" id="PTHR38471:SF2">
    <property type="entry name" value="FOUR HELIX BUNDLE PROTEIN"/>
    <property type="match status" value="1"/>
</dbReference>
<gene>
    <name evidence="1" type="ORF">SAMN05444380_1362</name>
</gene>
<reference evidence="1 2" key="1">
    <citation type="submission" date="2016-10" db="EMBL/GenBank/DDBJ databases">
        <authorList>
            <person name="de Groot N.N."/>
        </authorList>
    </citation>
    <scope>NUCLEOTIDE SEQUENCE [LARGE SCALE GENOMIC DNA]</scope>
    <source>
        <strain evidence="1 2">DSM 19012</strain>
    </source>
</reference>
<sequence>MENFSFKNLRVWQKAMHFAERCLDIAEGVHGHYRLVEQLEAAASSIPQNIAEGEGRISNKEKINYLYFARGSLFEAITVLNLFYYKKIISSSTLDEMEELGIEISKMINSLIAQKRKFNSQ</sequence>
<dbReference type="Pfam" id="PF05635">
    <property type="entry name" value="23S_rRNA_IVP"/>
    <property type="match status" value="1"/>
</dbReference>